<dbReference type="Pfam" id="PF05977">
    <property type="entry name" value="MFS_3"/>
    <property type="match status" value="1"/>
</dbReference>
<feature type="transmembrane region" description="Helical" evidence="7">
    <location>
        <begin position="357"/>
        <end position="381"/>
    </location>
</feature>
<feature type="transmembrane region" description="Helical" evidence="7">
    <location>
        <begin position="236"/>
        <end position="257"/>
    </location>
</feature>
<evidence type="ECO:0000256" key="2">
    <source>
        <dbReference type="ARBA" id="ARBA00022448"/>
    </source>
</evidence>
<dbReference type="SUPFAM" id="SSF103473">
    <property type="entry name" value="MFS general substrate transporter"/>
    <property type="match status" value="1"/>
</dbReference>
<evidence type="ECO:0000313" key="10">
    <source>
        <dbReference type="Proteomes" id="UP000249046"/>
    </source>
</evidence>
<feature type="transmembrane region" description="Helical" evidence="7">
    <location>
        <begin position="387"/>
        <end position="403"/>
    </location>
</feature>
<keyword evidence="2" id="KW-0813">Transport</keyword>
<comment type="caution">
    <text evidence="9">The sequence shown here is derived from an EMBL/GenBank/DDBJ whole genome shotgun (WGS) entry which is preliminary data.</text>
</comment>
<protein>
    <submittedName>
        <fullName evidence="9">MFS transporter</fullName>
    </submittedName>
</protein>
<dbReference type="Proteomes" id="UP000249046">
    <property type="component" value="Unassembled WGS sequence"/>
</dbReference>
<dbReference type="PANTHER" id="PTHR23513">
    <property type="entry name" value="INTEGRAL MEMBRANE EFFLUX PROTEIN-RELATED"/>
    <property type="match status" value="1"/>
</dbReference>
<evidence type="ECO:0000256" key="5">
    <source>
        <dbReference type="ARBA" id="ARBA00022989"/>
    </source>
</evidence>
<dbReference type="EMBL" id="QFPO01000001">
    <property type="protein sequence ID" value="PZQ19840.1"/>
    <property type="molecule type" value="Genomic_DNA"/>
</dbReference>
<proteinExistence type="predicted"/>
<accession>A0A2W5N1B5</accession>
<dbReference type="InterPro" id="IPR036259">
    <property type="entry name" value="MFS_trans_sf"/>
</dbReference>
<organism evidence="9 10">
    <name type="scientific">Rhodanobacter denitrificans</name>
    <dbReference type="NCBI Taxonomy" id="666685"/>
    <lineage>
        <taxon>Bacteria</taxon>
        <taxon>Pseudomonadati</taxon>
        <taxon>Pseudomonadota</taxon>
        <taxon>Gammaproteobacteria</taxon>
        <taxon>Lysobacterales</taxon>
        <taxon>Rhodanobacteraceae</taxon>
        <taxon>Rhodanobacter</taxon>
    </lineage>
</organism>
<dbReference type="PROSITE" id="PS50850">
    <property type="entry name" value="MFS"/>
    <property type="match status" value="1"/>
</dbReference>
<feature type="transmembrane region" description="Helical" evidence="7">
    <location>
        <begin position="180"/>
        <end position="200"/>
    </location>
</feature>
<gene>
    <name evidence="9" type="ORF">DI564_00940</name>
</gene>
<feature type="transmembrane region" description="Helical" evidence="7">
    <location>
        <begin position="299"/>
        <end position="320"/>
    </location>
</feature>
<comment type="subcellular location">
    <subcellularLocation>
        <location evidence="1">Cell membrane</location>
        <topology evidence="1">Multi-pass membrane protein</topology>
    </subcellularLocation>
</comment>
<evidence type="ECO:0000256" key="3">
    <source>
        <dbReference type="ARBA" id="ARBA00022475"/>
    </source>
</evidence>
<feature type="transmembrane region" description="Helical" evidence="7">
    <location>
        <begin position="56"/>
        <end position="78"/>
    </location>
</feature>
<evidence type="ECO:0000256" key="7">
    <source>
        <dbReference type="SAM" id="Phobius"/>
    </source>
</evidence>
<feature type="transmembrane region" description="Helical" evidence="7">
    <location>
        <begin position="326"/>
        <end position="345"/>
    </location>
</feature>
<name>A0A2W5N1B5_9GAMM</name>
<evidence type="ECO:0000313" key="9">
    <source>
        <dbReference type="EMBL" id="PZQ19840.1"/>
    </source>
</evidence>
<keyword evidence="5 7" id="KW-1133">Transmembrane helix</keyword>
<dbReference type="GO" id="GO:0005886">
    <property type="term" value="C:plasma membrane"/>
    <property type="evidence" value="ECO:0007669"/>
    <property type="project" value="UniProtKB-SubCell"/>
</dbReference>
<feature type="transmembrane region" description="Helical" evidence="7">
    <location>
        <begin position="148"/>
        <end position="168"/>
    </location>
</feature>
<dbReference type="CDD" id="cd06173">
    <property type="entry name" value="MFS_MefA_like"/>
    <property type="match status" value="1"/>
</dbReference>
<feature type="transmembrane region" description="Helical" evidence="7">
    <location>
        <begin position="90"/>
        <end position="111"/>
    </location>
</feature>
<dbReference type="InterPro" id="IPR020846">
    <property type="entry name" value="MFS_dom"/>
</dbReference>
<dbReference type="InterPro" id="IPR010290">
    <property type="entry name" value="TM_effector"/>
</dbReference>
<sequence length="548" mass="57292">MANAASATPATPAPGAWAPLGQPTFRALWLAILAGNIGTWMHDVAAAWVMTDLTGSPLMVAAVQAATTLPVVVLALAAGALADIVDRRRYLIVAQLWMASIAALLAVLAQAGQVGPWTLLALTFALGVGAAMAMPAQAATTPELVPRALLAPAVALNSVGMNIARSIGPALGGLVVARLGASWAFALNAVSFVAVLVVLWRWRRAPAPSSLPAETFGGALRAGLRYAGQATALRAVLVKAASFFVFASALTALMPVIVRRDLHAGPGTFGLLLGCVGVGAIAGAMLLPRLRGRIDRDTLVLAASLLYAACMPAVATFEHLALLCPVMLLAGVAWIAVLSSLQVAAQTAVPAWVRARALSLYIVVFSAGMAGGALIWGALAQRHGSDLALYIAAAGTALAALFARRFRLGGTDTLDLAPSAHWPEPLVTDPVDGERGPVLVTVEYRIDAADRDAFLRAMRELGRSRRRDGAVQWGVLEDTAQPGTHLEYFLVPSWLEHLRQHARVTGEERRLQEALRALHRGDGAPVVRHFVAGSAHDLAKPAPGHDDI</sequence>
<feature type="transmembrane region" description="Helical" evidence="7">
    <location>
        <begin position="269"/>
        <end position="287"/>
    </location>
</feature>
<dbReference type="PANTHER" id="PTHR23513:SF11">
    <property type="entry name" value="STAPHYLOFERRIN A TRANSPORTER"/>
    <property type="match status" value="1"/>
</dbReference>
<keyword evidence="3" id="KW-1003">Cell membrane</keyword>
<evidence type="ECO:0000256" key="1">
    <source>
        <dbReference type="ARBA" id="ARBA00004651"/>
    </source>
</evidence>
<reference evidence="9 10" key="1">
    <citation type="submission" date="2017-08" db="EMBL/GenBank/DDBJ databases">
        <title>Infants hospitalized years apart are colonized by the same room-sourced microbial strains.</title>
        <authorList>
            <person name="Brooks B."/>
            <person name="Olm M.R."/>
            <person name="Firek B.A."/>
            <person name="Baker R."/>
            <person name="Thomas B.C."/>
            <person name="Morowitz M.J."/>
            <person name="Banfield J.F."/>
        </authorList>
    </citation>
    <scope>NUCLEOTIDE SEQUENCE [LARGE SCALE GENOMIC DNA]</scope>
    <source>
        <strain evidence="9">S2_005_003_R2_42</strain>
    </source>
</reference>
<feature type="transmembrane region" description="Helical" evidence="7">
    <location>
        <begin position="27"/>
        <end position="50"/>
    </location>
</feature>
<evidence type="ECO:0000256" key="4">
    <source>
        <dbReference type="ARBA" id="ARBA00022692"/>
    </source>
</evidence>
<dbReference type="Gene3D" id="1.20.1250.20">
    <property type="entry name" value="MFS general substrate transporter like domains"/>
    <property type="match status" value="1"/>
</dbReference>
<dbReference type="GO" id="GO:0022857">
    <property type="term" value="F:transmembrane transporter activity"/>
    <property type="evidence" value="ECO:0007669"/>
    <property type="project" value="InterPro"/>
</dbReference>
<evidence type="ECO:0000256" key="6">
    <source>
        <dbReference type="ARBA" id="ARBA00023136"/>
    </source>
</evidence>
<keyword evidence="6 7" id="KW-0472">Membrane</keyword>
<feature type="domain" description="Major facilitator superfamily (MFS) profile" evidence="8">
    <location>
        <begin position="24"/>
        <end position="411"/>
    </location>
</feature>
<keyword evidence="4 7" id="KW-0812">Transmembrane</keyword>
<dbReference type="AlphaFoldDB" id="A0A2W5N1B5"/>
<evidence type="ECO:0000259" key="8">
    <source>
        <dbReference type="PROSITE" id="PS50850"/>
    </source>
</evidence>
<feature type="transmembrane region" description="Helical" evidence="7">
    <location>
        <begin position="117"/>
        <end position="136"/>
    </location>
</feature>